<feature type="region of interest" description="Disordered" evidence="1">
    <location>
        <begin position="153"/>
        <end position="189"/>
    </location>
</feature>
<evidence type="ECO:0000259" key="2">
    <source>
        <dbReference type="PROSITE" id="PS50106"/>
    </source>
</evidence>
<accession>A0A6J6DPE4</accession>
<dbReference type="AlphaFoldDB" id="A0A6J6DPE4"/>
<dbReference type="SUPFAM" id="SSF50156">
    <property type="entry name" value="PDZ domain-like"/>
    <property type="match status" value="1"/>
</dbReference>
<dbReference type="EMBL" id="CAEZSR010000076">
    <property type="protein sequence ID" value="CAB4565927.1"/>
    <property type="molecule type" value="Genomic_DNA"/>
</dbReference>
<name>A0A6J6DPE4_9ZZZZ</name>
<dbReference type="InterPro" id="IPR036034">
    <property type="entry name" value="PDZ_sf"/>
</dbReference>
<protein>
    <submittedName>
        <fullName evidence="3">Unannotated protein</fullName>
    </submittedName>
</protein>
<dbReference type="InterPro" id="IPR001478">
    <property type="entry name" value="PDZ"/>
</dbReference>
<feature type="region of interest" description="Disordered" evidence="1">
    <location>
        <begin position="346"/>
        <end position="417"/>
    </location>
</feature>
<dbReference type="InterPro" id="IPR041489">
    <property type="entry name" value="PDZ_6"/>
</dbReference>
<dbReference type="SMART" id="SM00228">
    <property type="entry name" value="PDZ"/>
    <property type="match status" value="1"/>
</dbReference>
<sequence>MERSGPEDARDDAHDDPTDGSGAAPGRPDDHDPLRGYERFRGFRPFEGFDPFDDSDDSDDLVELYPPAPVPAHERTWRHPSELGLAAWQQTEPPVAIGRGLLVTTGAIGSALGVAVLYLMLPVGGLPSASPTATSSTALLRSPAVTVTDQPVATQLRNGGSPADADGGSPASTNWTDGPGVTLPSPDTPSTVLVLTPTAGPDDEPLSVAVAIEGAPYVVTTANAVVDDDDGVHLVAAAGPADGVAVPMDAAVVSVEGDLAFLEPSTALEVVRFAATAPLVTGQTLTVLADEPTEMALDDAAVAALDPAVIVEGTPVVDDDGALVALCTVTIDADGARVELIPVHGSTGVAPVDDTSGTTSTSTAPDVGTTPGTTVAPPPDPAPAAPSAPSGGVVSPTTPSTNTAVAPVATPSPAPTTTAAPAAWIGLRFDGAPASSPLTITGVVAGSPAMAAGVTVGERLVAVDGVEVRTVADVIDAIRSRAPGTVVRLTLASRSTSAGTSTSTTSPGSGTVATTTTTTAPASGGSAPAVPTTVPAGQRVVSVVLGSAAPTV</sequence>
<dbReference type="PROSITE" id="PS50106">
    <property type="entry name" value="PDZ"/>
    <property type="match status" value="1"/>
</dbReference>
<feature type="domain" description="PDZ" evidence="2">
    <location>
        <begin position="425"/>
        <end position="493"/>
    </location>
</feature>
<feature type="compositionally biased region" description="Low complexity" evidence="1">
    <location>
        <begin position="355"/>
        <end position="375"/>
    </location>
</feature>
<organism evidence="3">
    <name type="scientific">freshwater metagenome</name>
    <dbReference type="NCBI Taxonomy" id="449393"/>
    <lineage>
        <taxon>unclassified sequences</taxon>
        <taxon>metagenomes</taxon>
        <taxon>ecological metagenomes</taxon>
    </lineage>
</organism>
<feature type="compositionally biased region" description="Pro residues" evidence="1">
    <location>
        <begin position="376"/>
        <end position="386"/>
    </location>
</feature>
<reference evidence="3" key="1">
    <citation type="submission" date="2020-05" db="EMBL/GenBank/DDBJ databases">
        <authorList>
            <person name="Chiriac C."/>
            <person name="Salcher M."/>
            <person name="Ghai R."/>
            <person name="Kavagutti S V."/>
        </authorList>
    </citation>
    <scope>NUCLEOTIDE SEQUENCE</scope>
</reference>
<feature type="region of interest" description="Disordered" evidence="1">
    <location>
        <begin position="493"/>
        <end position="533"/>
    </location>
</feature>
<feature type="compositionally biased region" description="Basic and acidic residues" evidence="1">
    <location>
        <begin position="1"/>
        <end position="17"/>
    </location>
</feature>
<feature type="compositionally biased region" description="Low complexity" evidence="1">
    <location>
        <begin position="495"/>
        <end position="532"/>
    </location>
</feature>
<feature type="compositionally biased region" description="Low complexity" evidence="1">
    <location>
        <begin position="387"/>
        <end position="417"/>
    </location>
</feature>
<evidence type="ECO:0000313" key="3">
    <source>
        <dbReference type="EMBL" id="CAB4565927.1"/>
    </source>
</evidence>
<proteinExistence type="predicted"/>
<evidence type="ECO:0000256" key="1">
    <source>
        <dbReference type="SAM" id="MobiDB-lite"/>
    </source>
</evidence>
<feature type="region of interest" description="Disordered" evidence="1">
    <location>
        <begin position="1"/>
        <end position="37"/>
    </location>
</feature>
<gene>
    <name evidence="3" type="ORF">UFOPK1493_02084</name>
</gene>
<feature type="compositionally biased region" description="Basic and acidic residues" evidence="1">
    <location>
        <begin position="27"/>
        <end position="37"/>
    </location>
</feature>
<dbReference type="Gene3D" id="2.30.42.10">
    <property type="match status" value="1"/>
</dbReference>
<dbReference type="Pfam" id="PF17820">
    <property type="entry name" value="PDZ_6"/>
    <property type="match status" value="1"/>
</dbReference>